<dbReference type="AlphaFoldDB" id="A0AAE1NQA9"/>
<evidence type="ECO:0000313" key="1">
    <source>
        <dbReference type="EMBL" id="KAK4293489.1"/>
    </source>
</evidence>
<reference evidence="1" key="1">
    <citation type="submission" date="2023-11" db="EMBL/GenBank/DDBJ databases">
        <title>Genome assemblies of two species of porcelain crab, Petrolisthes cinctipes and Petrolisthes manimaculis (Anomura: Porcellanidae).</title>
        <authorList>
            <person name="Angst P."/>
        </authorList>
    </citation>
    <scope>NUCLEOTIDE SEQUENCE</scope>
    <source>
        <strain evidence="1">PB745_02</strain>
        <tissue evidence="1">Gill</tissue>
    </source>
</reference>
<dbReference type="EMBL" id="JAWZYT010004533">
    <property type="protein sequence ID" value="KAK4293489.1"/>
    <property type="molecule type" value="Genomic_DNA"/>
</dbReference>
<accession>A0AAE1NQA9</accession>
<gene>
    <name evidence="1" type="ORF">Pmani_033816</name>
</gene>
<organism evidence="1 2">
    <name type="scientific">Petrolisthes manimaculis</name>
    <dbReference type="NCBI Taxonomy" id="1843537"/>
    <lineage>
        <taxon>Eukaryota</taxon>
        <taxon>Metazoa</taxon>
        <taxon>Ecdysozoa</taxon>
        <taxon>Arthropoda</taxon>
        <taxon>Crustacea</taxon>
        <taxon>Multicrustacea</taxon>
        <taxon>Malacostraca</taxon>
        <taxon>Eumalacostraca</taxon>
        <taxon>Eucarida</taxon>
        <taxon>Decapoda</taxon>
        <taxon>Pleocyemata</taxon>
        <taxon>Anomura</taxon>
        <taxon>Galatheoidea</taxon>
        <taxon>Porcellanidae</taxon>
        <taxon>Petrolisthes</taxon>
    </lineage>
</organism>
<dbReference type="Proteomes" id="UP001292094">
    <property type="component" value="Unassembled WGS sequence"/>
</dbReference>
<comment type="caution">
    <text evidence="1">The sequence shown here is derived from an EMBL/GenBank/DDBJ whole genome shotgun (WGS) entry which is preliminary data.</text>
</comment>
<proteinExistence type="predicted"/>
<feature type="non-terminal residue" evidence="1">
    <location>
        <position position="1"/>
    </location>
</feature>
<sequence length="66" mass="7092">SSRLEPTSSPCLTPPAFLHYTHTHATTVFTLPSPPIASPSPYRSFLLSSVRSGSTKSFFSITPPSI</sequence>
<name>A0AAE1NQA9_9EUCA</name>
<keyword evidence="2" id="KW-1185">Reference proteome</keyword>
<evidence type="ECO:0000313" key="2">
    <source>
        <dbReference type="Proteomes" id="UP001292094"/>
    </source>
</evidence>
<protein>
    <submittedName>
        <fullName evidence="1">Uncharacterized protein</fullName>
    </submittedName>
</protein>